<evidence type="ECO:0000259" key="8">
    <source>
        <dbReference type="Pfam" id="PF21571"/>
    </source>
</evidence>
<dbReference type="InterPro" id="IPR007545">
    <property type="entry name" value="LOR/SDH_bifunc_enz_cons_dom"/>
</dbReference>
<keyword evidence="2" id="KW-0547">Nucleotide-binding</keyword>
<dbReference type="STRING" id="1325564.NSJP_1570"/>
<protein>
    <recommendedName>
        <fullName evidence="5">ornithine cyclodeaminase</fullName>
        <ecNumber evidence="5">4.3.1.12</ecNumber>
    </recommendedName>
</protein>
<reference evidence="9 10" key="1">
    <citation type="submission" date="2017-03" db="EMBL/GenBank/DDBJ databases">
        <authorList>
            <person name="Afonso C.L."/>
            <person name="Miller P.J."/>
            <person name="Scott M.A."/>
            <person name="Spackman E."/>
            <person name="Goraichik I."/>
            <person name="Dimitrov K.M."/>
            <person name="Suarez D.L."/>
            <person name="Swayne D.E."/>
        </authorList>
    </citation>
    <scope>NUCLEOTIDE SEQUENCE [LARGE SCALE GENOMIC DNA]</scope>
    <source>
        <strain evidence="9">Genome sequencing of Nitrospira japonica strain NJ11</strain>
    </source>
</reference>
<keyword evidence="10" id="KW-1185">Reference proteome</keyword>
<keyword evidence="4" id="KW-0456">Lyase</keyword>
<dbReference type="GO" id="GO:0000166">
    <property type="term" value="F:nucleotide binding"/>
    <property type="evidence" value="ECO:0007669"/>
    <property type="project" value="UniProtKB-KW"/>
</dbReference>
<feature type="domain" description="Arginine dihydrolase ArgZ/ArgE-like C-terminal second subdomain" evidence="7">
    <location>
        <begin position="189"/>
        <end position="406"/>
    </location>
</feature>
<organism evidence="9 10">
    <name type="scientific">Nitrospira japonica</name>
    <dbReference type="NCBI Taxonomy" id="1325564"/>
    <lineage>
        <taxon>Bacteria</taxon>
        <taxon>Pseudomonadati</taxon>
        <taxon>Nitrospirota</taxon>
        <taxon>Nitrospiria</taxon>
        <taxon>Nitrospirales</taxon>
        <taxon>Nitrospiraceae</taxon>
        <taxon>Nitrospira</taxon>
    </lineage>
</organism>
<dbReference type="EMBL" id="LT828648">
    <property type="protein sequence ID" value="SLM47742.1"/>
    <property type="molecule type" value="Genomic_DNA"/>
</dbReference>
<dbReference type="Gene3D" id="2.40.420.10">
    <property type="entry name" value="conserved putative lor/sdh protein from methanococcus maripaludis s2 domain"/>
    <property type="match status" value="1"/>
</dbReference>
<evidence type="ECO:0000256" key="5">
    <source>
        <dbReference type="ARBA" id="ARBA00066346"/>
    </source>
</evidence>
<dbReference type="KEGG" id="nja:NSJP_1570"/>
<dbReference type="EC" id="4.3.1.12" evidence="5"/>
<accession>A0A1W1I412</accession>
<dbReference type="Pfam" id="PF21570">
    <property type="entry name" value="ArgZ-like_C_2nd"/>
    <property type="match status" value="1"/>
</dbReference>
<dbReference type="OrthoDB" id="5386290at2"/>
<dbReference type="CDD" id="cd12144">
    <property type="entry name" value="SDH_N_domain"/>
    <property type="match status" value="1"/>
</dbReference>
<dbReference type="InterPro" id="IPR005239">
    <property type="entry name" value="ArgZ/ArgE-like"/>
</dbReference>
<dbReference type="Gene3D" id="3.40.50.10690">
    <property type="entry name" value="putative lor/sdh protein like domains"/>
    <property type="match status" value="1"/>
</dbReference>
<dbReference type="GO" id="GO:0008473">
    <property type="term" value="F:ornithine cyclodeaminase activity"/>
    <property type="evidence" value="ECO:0007669"/>
    <property type="project" value="UniProtKB-EC"/>
</dbReference>
<evidence type="ECO:0000256" key="4">
    <source>
        <dbReference type="ARBA" id="ARBA00023239"/>
    </source>
</evidence>
<dbReference type="Pfam" id="PF21571">
    <property type="entry name" value="ArgZ-like_C_1st"/>
    <property type="match status" value="1"/>
</dbReference>
<sequence length="414" mass="44217">MAEAQETVVLKGHIIDSLILAKVLDTILMMGGTFDLRDVSIGKTRQEPSLARILVRASSSQLLTDILRAVQPHGAAVERETDCHYEPAPTDGVFPEDFYATTHLPTQVRLEGRWLDVERIEMDLGIVVDPKAGRVRAAPMGDVRRGELVVCGRSGVRVSPLQRPQEHDVFSFMESQVSAERPHGHIIADVASRMKILRDRSRQGLPDSHVLLAGGPAIIHAGGREALTWLIEAGFIQVLFCGNALAAHDMEADLYGTSLGYGLSAGRAVPHGHEHHLRTINRIRAIGGIATAVERGVIKQGIMAACVRQGVQIVMAGTIRDDGPLPGVITDSIRAQAAMRAAIPGVGLALLVASTLHSVATGNLLPAMVPTVCVDVNPAVPTKLADRGSFQAVGLVMDAASFLRELARILGAVL</sequence>
<dbReference type="InterPro" id="IPR048964">
    <property type="entry name" value="ArgZ/ArgE-like_C_1st"/>
</dbReference>
<proteinExistence type="predicted"/>
<dbReference type="RefSeq" id="WP_080886228.1">
    <property type="nucleotide sequence ID" value="NZ_LT828648.1"/>
</dbReference>
<evidence type="ECO:0000256" key="2">
    <source>
        <dbReference type="ARBA" id="ARBA00022741"/>
    </source>
</evidence>
<dbReference type="InterPro" id="IPR048963">
    <property type="entry name" value="ArgZ/ArgE-like_C_2nd"/>
</dbReference>
<dbReference type="AlphaFoldDB" id="A0A1W1I412"/>
<name>A0A1W1I412_9BACT</name>
<evidence type="ECO:0000259" key="7">
    <source>
        <dbReference type="Pfam" id="PF21570"/>
    </source>
</evidence>
<dbReference type="Pfam" id="PF04455">
    <property type="entry name" value="Saccharop_dh_N"/>
    <property type="match status" value="1"/>
</dbReference>
<evidence type="ECO:0000256" key="1">
    <source>
        <dbReference type="ARBA" id="ARBA00001911"/>
    </source>
</evidence>
<evidence type="ECO:0000256" key="3">
    <source>
        <dbReference type="ARBA" id="ARBA00023027"/>
    </source>
</evidence>
<feature type="domain" description="Arginine dihydrolase ArgZ/ArgE-like C-terminal first subdomain" evidence="8">
    <location>
        <begin position="105"/>
        <end position="187"/>
    </location>
</feature>
<gene>
    <name evidence="9" type="ORF">NSJP_1570</name>
</gene>
<comment type="cofactor">
    <cofactor evidence="1">
        <name>NAD(+)</name>
        <dbReference type="ChEBI" id="CHEBI:57540"/>
    </cofactor>
</comment>
<feature type="domain" description="LOR/SDH bifunctional enzyme conserved" evidence="6">
    <location>
        <begin position="6"/>
        <end position="103"/>
    </location>
</feature>
<keyword evidence="3" id="KW-0520">NAD</keyword>
<evidence type="ECO:0000313" key="10">
    <source>
        <dbReference type="Proteomes" id="UP000192042"/>
    </source>
</evidence>
<evidence type="ECO:0000259" key="6">
    <source>
        <dbReference type="Pfam" id="PF04455"/>
    </source>
</evidence>
<dbReference type="NCBIfam" id="TIGR00300">
    <property type="entry name" value="TIGR00300 family protein"/>
    <property type="match status" value="1"/>
</dbReference>
<evidence type="ECO:0000313" key="9">
    <source>
        <dbReference type="EMBL" id="SLM47742.1"/>
    </source>
</evidence>
<dbReference type="Proteomes" id="UP000192042">
    <property type="component" value="Chromosome I"/>
</dbReference>